<dbReference type="InterPro" id="IPR011611">
    <property type="entry name" value="PfkB_dom"/>
</dbReference>
<dbReference type="Proteomes" id="UP000070422">
    <property type="component" value="Unassembled WGS sequence"/>
</dbReference>
<dbReference type="FunFam" id="3.40.1190.20:FF:000001">
    <property type="entry name" value="Phosphofructokinase"/>
    <property type="match status" value="1"/>
</dbReference>
<evidence type="ECO:0000256" key="3">
    <source>
        <dbReference type="ARBA" id="ARBA00022736"/>
    </source>
</evidence>
<evidence type="ECO:0000256" key="1">
    <source>
        <dbReference type="ARBA" id="ARBA00005380"/>
    </source>
</evidence>
<comment type="similarity">
    <text evidence="1">Belongs to the carbohydrate kinase pfkB family.</text>
</comment>
<keyword evidence="5 9" id="KW-0418">Kinase</keyword>
<dbReference type="EC" id="2.7.1.144" evidence="8"/>
<dbReference type="STRING" id="87541.AWM71_01100"/>
<dbReference type="RefSeq" id="WP_060936251.1">
    <property type="nucleotide sequence ID" value="NZ_JASOZP010000017.1"/>
</dbReference>
<dbReference type="InterPro" id="IPR002173">
    <property type="entry name" value="Carboh/pur_kinase_PfkB_CS"/>
</dbReference>
<dbReference type="NCBIfam" id="TIGR03168">
    <property type="entry name" value="1-PFK"/>
    <property type="match status" value="1"/>
</dbReference>
<organism evidence="11 12">
    <name type="scientific">Aerococcus christensenii</name>
    <dbReference type="NCBI Taxonomy" id="87541"/>
    <lineage>
        <taxon>Bacteria</taxon>
        <taxon>Bacillati</taxon>
        <taxon>Bacillota</taxon>
        <taxon>Bacilli</taxon>
        <taxon>Lactobacillales</taxon>
        <taxon>Aerococcaceae</taxon>
        <taxon>Aerococcus</taxon>
    </lineage>
</organism>
<dbReference type="UniPathway" id="UPA00704">
    <property type="reaction ID" value="UER00715"/>
</dbReference>
<dbReference type="GO" id="GO:0005829">
    <property type="term" value="C:cytosol"/>
    <property type="evidence" value="ECO:0007669"/>
    <property type="project" value="TreeGrafter"/>
</dbReference>
<evidence type="ECO:0000256" key="2">
    <source>
        <dbReference type="ARBA" id="ARBA00022679"/>
    </source>
</evidence>
<feature type="domain" description="Carbohydrate kinase PfkB" evidence="10">
    <location>
        <begin position="11"/>
        <end position="287"/>
    </location>
</feature>
<dbReference type="EMBL" id="LSCQ01000004">
    <property type="protein sequence ID" value="KXB38461.1"/>
    <property type="molecule type" value="Genomic_DNA"/>
</dbReference>
<dbReference type="GO" id="GO:0044281">
    <property type="term" value="P:small molecule metabolic process"/>
    <property type="evidence" value="ECO:0007669"/>
    <property type="project" value="UniProtKB-ARBA"/>
</dbReference>
<accession>A0A133Y5G3</accession>
<dbReference type="GO" id="GO:2001059">
    <property type="term" value="P:D-tagatose 6-phosphate catabolic process"/>
    <property type="evidence" value="ECO:0007669"/>
    <property type="project" value="UniProtKB-UniPathway"/>
</dbReference>
<dbReference type="GO" id="GO:0005524">
    <property type="term" value="F:ATP binding"/>
    <property type="evidence" value="ECO:0007669"/>
    <property type="project" value="UniProtKB-UniRule"/>
</dbReference>
<evidence type="ECO:0000256" key="4">
    <source>
        <dbReference type="ARBA" id="ARBA00022741"/>
    </source>
</evidence>
<dbReference type="GO" id="GO:0005988">
    <property type="term" value="P:lactose metabolic process"/>
    <property type="evidence" value="ECO:0007669"/>
    <property type="project" value="UniProtKB-KW"/>
</dbReference>
<dbReference type="SUPFAM" id="SSF53613">
    <property type="entry name" value="Ribokinase-like"/>
    <property type="match status" value="1"/>
</dbReference>
<comment type="similarity">
    <text evidence="8">Belongs to the carbohydrate kinase PfkB family. LacC subfamily.</text>
</comment>
<dbReference type="GO" id="GO:0016052">
    <property type="term" value="P:carbohydrate catabolic process"/>
    <property type="evidence" value="ECO:0007669"/>
    <property type="project" value="UniProtKB-ARBA"/>
</dbReference>
<dbReference type="NCBIfam" id="TIGR03828">
    <property type="entry name" value="pfkB"/>
    <property type="match status" value="1"/>
</dbReference>
<dbReference type="GO" id="GO:0009024">
    <property type="term" value="F:tagatose-6-phosphate kinase activity"/>
    <property type="evidence" value="ECO:0007669"/>
    <property type="project" value="UniProtKB-EC"/>
</dbReference>
<dbReference type="InterPro" id="IPR022463">
    <property type="entry name" value="1-PFruKinase"/>
</dbReference>
<evidence type="ECO:0000256" key="8">
    <source>
        <dbReference type="PIRNR" id="PIRNR000535"/>
    </source>
</evidence>
<dbReference type="PROSITE" id="PS00584">
    <property type="entry name" value="PFKB_KINASES_2"/>
    <property type="match status" value="1"/>
</dbReference>
<evidence type="ECO:0000313" key="11">
    <source>
        <dbReference type="EMBL" id="KXB38461.1"/>
    </source>
</evidence>
<dbReference type="GO" id="GO:0008662">
    <property type="term" value="F:1-phosphofructokinase activity"/>
    <property type="evidence" value="ECO:0007669"/>
    <property type="project" value="UniProtKB-UniRule"/>
</dbReference>
<comment type="pathway">
    <text evidence="8">Carbohydrate metabolism; D-tagatose 6-phosphate degradation; D-glyceraldehyde 3-phosphate and glycerone phosphate from D-tagatose 6-phosphate: step 1/2.</text>
</comment>
<dbReference type="InterPro" id="IPR017583">
    <property type="entry name" value="Tagatose/fructose_Pkinase"/>
</dbReference>
<proteinExistence type="inferred from homology"/>
<evidence type="ECO:0000256" key="9">
    <source>
        <dbReference type="RuleBase" id="RU369061"/>
    </source>
</evidence>
<evidence type="ECO:0000313" key="12">
    <source>
        <dbReference type="Proteomes" id="UP000070422"/>
    </source>
</evidence>
<evidence type="ECO:0000256" key="6">
    <source>
        <dbReference type="ARBA" id="ARBA00022840"/>
    </source>
</evidence>
<dbReference type="PIRSF" id="PIRSF000535">
    <property type="entry name" value="1PFK/6PFK/LacC"/>
    <property type="match status" value="1"/>
</dbReference>
<dbReference type="PANTHER" id="PTHR46566">
    <property type="entry name" value="1-PHOSPHOFRUCTOKINASE-RELATED"/>
    <property type="match status" value="1"/>
</dbReference>
<evidence type="ECO:0000256" key="5">
    <source>
        <dbReference type="ARBA" id="ARBA00022777"/>
    </source>
</evidence>
<protein>
    <recommendedName>
        <fullName evidence="8">Tagatose-6-phosphate kinase</fullName>
        <ecNumber evidence="8">2.7.1.144</ecNumber>
    </recommendedName>
</protein>
<evidence type="ECO:0000256" key="7">
    <source>
        <dbReference type="ARBA" id="ARBA00047745"/>
    </source>
</evidence>
<dbReference type="PATRIC" id="fig|87541.4.peg.25"/>
<sequence length="305" mass="33167">MIYTITFNPAIDLVIQVENFHLGNLNRSKADHYVVGGKGINASLVFNRLGLENIATGFVGGFSGQYIIDKMNEEGIANHFIALDQITRINVKLKGEQETEINAKGPEVSEAKFKDLMTYLEGPLQEKDVVFLAGNAAPGLDAQSYIAIAKLCQKKACYFVLDSNKDLLKACLPYGPFIIKPNREELSELFEVEIQSQEDLLHYAKELQKLGAKNVLVSMGGEGSILLTQTGQVYSANVPEGKVLNSVGAGDSMLAGFISQYTRTHDFSEALQMGAACGSATAFSVGIAEKELIDHLKTAIKVKKI</sequence>
<comment type="catalytic activity">
    <reaction evidence="8">
        <text>D-tagatofuranose 6-phosphate + ATP = D-tagatofuranose 1,6-bisphosphate + ADP + H(+)</text>
        <dbReference type="Rhea" id="RHEA:12420"/>
        <dbReference type="ChEBI" id="CHEBI:15378"/>
        <dbReference type="ChEBI" id="CHEBI:30616"/>
        <dbReference type="ChEBI" id="CHEBI:58694"/>
        <dbReference type="ChEBI" id="CHEBI:58695"/>
        <dbReference type="ChEBI" id="CHEBI:456216"/>
        <dbReference type="EC" id="2.7.1.144"/>
    </reaction>
</comment>
<dbReference type="PANTHER" id="PTHR46566:SF1">
    <property type="entry name" value="1-PHOSPHOFRUCTOKINASE"/>
    <property type="match status" value="1"/>
</dbReference>
<dbReference type="CDD" id="cd01164">
    <property type="entry name" value="FruK_PfkB_like"/>
    <property type="match status" value="1"/>
</dbReference>
<evidence type="ECO:0000259" key="10">
    <source>
        <dbReference type="Pfam" id="PF00294"/>
    </source>
</evidence>
<dbReference type="Pfam" id="PF00294">
    <property type="entry name" value="PfkB"/>
    <property type="match status" value="1"/>
</dbReference>
<reference evidence="11 12" key="1">
    <citation type="submission" date="2016-01" db="EMBL/GenBank/DDBJ databases">
        <authorList>
            <person name="Oliw E.H."/>
        </authorList>
    </citation>
    <scope>NUCLEOTIDE SEQUENCE [LARGE SCALE GENOMIC DNA]</scope>
    <source>
        <strain evidence="11 12">KA00635</strain>
    </source>
</reference>
<comment type="function">
    <text evidence="9">Catalyzes the ATP-dependent phosphorylation of fructose-l-phosphate to fructose-l,6-bisphosphate.</text>
</comment>
<keyword evidence="4 8" id="KW-0547">Nucleotide-binding</keyword>
<keyword evidence="3 8" id="KW-0423">Lactose metabolism</keyword>
<name>A0A133Y5G3_9LACT</name>
<comment type="catalytic activity">
    <reaction evidence="7 9">
        <text>beta-D-fructose 1-phosphate + ATP = beta-D-fructose 1,6-bisphosphate + ADP + H(+)</text>
        <dbReference type="Rhea" id="RHEA:14213"/>
        <dbReference type="ChEBI" id="CHEBI:15378"/>
        <dbReference type="ChEBI" id="CHEBI:30616"/>
        <dbReference type="ChEBI" id="CHEBI:32966"/>
        <dbReference type="ChEBI" id="CHEBI:138881"/>
        <dbReference type="ChEBI" id="CHEBI:456216"/>
        <dbReference type="EC" id="2.7.1.56"/>
    </reaction>
</comment>
<dbReference type="OrthoDB" id="9801219at2"/>
<comment type="caution">
    <text evidence="11">The sequence shown here is derived from an EMBL/GenBank/DDBJ whole genome shotgun (WGS) entry which is preliminary data.</text>
</comment>
<dbReference type="InterPro" id="IPR029056">
    <property type="entry name" value="Ribokinase-like"/>
</dbReference>
<keyword evidence="2 8" id="KW-0808">Transferase</keyword>
<gene>
    <name evidence="11" type="ORF">HMPREF3187_00025</name>
</gene>
<dbReference type="Gene3D" id="3.40.1190.20">
    <property type="match status" value="1"/>
</dbReference>
<dbReference type="AlphaFoldDB" id="A0A133Y5G3"/>
<keyword evidence="6 8" id="KW-0067">ATP-binding</keyword>